<dbReference type="InterPro" id="IPR022419">
    <property type="entry name" value="Porphobilin_deaminase_cofac_BS"/>
</dbReference>
<dbReference type="PANTHER" id="PTHR11557:SF0">
    <property type="entry name" value="PORPHOBILINOGEN DEAMINASE"/>
    <property type="match status" value="1"/>
</dbReference>
<dbReference type="NCBIfam" id="TIGR00212">
    <property type="entry name" value="hemC"/>
    <property type="match status" value="1"/>
</dbReference>
<organism evidence="11">
    <name type="scientific">marine metagenome</name>
    <dbReference type="NCBI Taxonomy" id="408172"/>
    <lineage>
        <taxon>unclassified sequences</taxon>
        <taxon>metagenomes</taxon>
        <taxon>ecological metagenomes</taxon>
    </lineage>
</organism>
<dbReference type="InterPro" id="IPR022417">
    <property type="entry name" value="Porphobilin_deaminase_N"/>
</dbReference>
<evidence type="ECO:0000256" key="5">
    <source>
        <dbReference type="ARBA" id="ARBA00016519"/>
    </source>
</evidence>
<evidence type="ECO:0000259" key="9">
    <source>
        <dbReference type="Pfam" id="PF01379"/>
    </source>
</evidence>
<proteinExistence type="inferred from homology"/>
<evidence type="ECO:0000256" key="2">
    <source>
        <dbReference type="ARBA" id="ARBA00004735"/>
    </source>
</evidence>
<evidence type="ECO:0000256" key="3">
    <source>
        <dbReference type="ARBA" id="ARBA00005638"/>
    </source>
</evidence>
<dbReference type="GO" id="GO:0005737">
    <property type="term" value="C:cytoplasm"/>
    <property type="evidence" value="ECO:0007669"/>
    <property type="project" value="TreeGrafter"/>
</dbReference>
<dbReference type="SUPFAM" id="SSF54782">
    <property type="entry name" value="Porphobilinogen deaminase (hydroxymethylbilane synthase), C-terminal domain"/>
    <property type="match status" value="1"/>
</dbReference>
<dbReference type="GO" id="GO:0004418">
    <property type="term" value="F:hydroxymethylbilane synthase activity"/>
    <property type="evidence" value="ECO:0007669"/>
    <property type="project" value="UniProtKB-EC"/>
</dbReference>
<evidence type="ECO:0000256" key="6">
    <source>
        <dbReference type="ARBA" id="ARBA00022679"/>
    </source>
</evidence>
<evidence type="ECO:0000256" key="7">
    <source>
        <dbReference type="ARBA" id="ARBA00023244"/>
    </source>
</evidence>
<evidence type="ECO:0000256" key="8">
    <source>
        <dbReference type="ARBA" id="ARBA00033064"/>
    </source>
</evidence>
<keyword evidence="7" id="KW-0627">Porphyrin biosynthesis</keyword>
<reference evidence="11" key="1">
    <citation type="submission" date="2018-05" db="EMBL/GenBank/DDBJ databases">
        <authorList>
            <person name="Lanie J.A."/>
            <person name="Ng W.-L."/>
            <person name="Kazmierczak K.M."/>
            <person name="Andrzejewski T.M."/>
            <person name="Davidsen T.M."/>
            <person name="Wayne K.J."/>
            <person name="Tettelin H."/>
            <person name="Glass J.I."/>
            <person name="Rusch D."/>
            <person name="Podicherti R."/>
            <person name="Tsui H.-C.T."/>
            <person name="Winkler M.E."/>
        </authorList>
    </citation>
    <scope>NUCLEOTIDE SEQUENCE</scope>
</reference>
<comment type="similarity">
    <text evidence="3">Belongs to the HMBS family.</text>
</comment>
<evidence type="ECO:0000259" key="10">
    <source>
        <dbReference type="Pfam" id="PF03900"/>
    </source>
</evidence>
<feature type="domain" description="Porphobilinogen deaminase N-terminal" evidence="9">
    <location>
        <begin position="1"/>
        <end position="155"/>
    </location>
</feature>
<comment type="pathway">
    <text evidence="2">Porphyrin-containing compound metabolism; protoporphyrin-IX biosynthesis; coproporphyrinogen-III from 5-aminolevulinate: step 2/4.</text>
</comment>
<dbReference type="PANTHER" id="PTHR11557">
    <property type="entry name" value="PORPHOBILINOGEN DEAMINASE"/>
    <property type="match status" value="1"/>
</dbReference>
<feature type="domain" description="Porphobilinogen deaminase C-terminal" evidence="10">
    <location>
        <begin position="169"/>
        <end position="237"/>
    </location>
</feature>
<dbReference type="Gene3D" id="3.40.190.10">
    <property type="entry name" value="Periplasmic binding protein-like II"/>
    <property type="match status" value="2"/>
</dbReference>
<dbReference type="AlphaFoldDB" id="A0A382JXA3"/>
<dbReference type="InterPro" id="IPR000860">
    <property type="entry name" value="HemC"/>
</dbReference>
<dbReference type="PRINTS" id="PR00151">
    <property type="entry name" value="PORPHBDMNASE"/>
</dbReference>
<dbReference type="GO" id="GO:0006783">
    <property type="term" value="P:heme biosynthetic process"/>
    <property type="evidence" value="ECO:0007669"/>
    <property type="project" value="TreeGrafter"/>
</dbReference>
<evidence type="ECO:0000313" key="11">
    <source>
        <dbReference type="EMBL" id="SVC16285.1"/>
    </source>
</evidence>
<dbReference type="Gene3D" id="3.30.160.40">
    <property type="entry name" value="Porphobilinogen deaminase, C-terminal domain"/>
    <property type="match status" value="1"/>
</dbReference>
<gene>
    <name evidence="11" type="ORF">METZ01_LOCUS269139</name>
</gene>
<keyword evidence="6" id="KW-0808">Transferase</keyword>
<evidence type="ECO:0000256" key="4">
    <source>
        <dbReference type="ARBA" id="ARBA00012655"/>
    </source>
</evidence>
<protein>
    <recommendedName>
        <fullName evidence="5">Porphobilinogen deaminase</fullName>
        <ecNumber evidence="4">2.5.1.61</ecNumber>
    </recommendedName>
    <alternativeName>
        <fullName evidence="8">Hydroxymethylbilane synthase</fullName>
    </alternativeName>
</protein>
<feature type="non-terminal residue" evidence="11">
    <location>
        <position position="1"/>
    </location>
</feature>
<dbReference type="EMBL" id="UINC01076790">
    <property type="protein sequence ID" value="SVC16285.1"/>
    <property type="molecule type" value="Genomic_DNA"/>
</dbReference>
<dbReference type="FunFam" id="3.30.160.40:FF:000002">
    <property type="entry name" value="Porphobilinogen deaminase"/>
    <property type="match status" value="1"/>
</dbReference>
<dbReference type="SUPFAM" id="SSF53850">
    <property type="entry name" value="Periplasmic binding protein-like II"/>
    <property type="match status" value="1"/>
</dbReference>
<name>A0A382JXA3_9ZZZZ</name>
<dbReference type="EC" id="2.5.1.61" evidence="4"/>
<dbReference type="InterPro" id="IPR022418">
    <property type="entry name" value="Porphobilinogen_deaminase_C"/>
</dbReference>
<dbReference type="FunFam" id="3.40.190.10:FF:000005">
    <property type="entry name" value="Porphobilinogen deaminase"/>
    <property type="match status" value="1"/>
</dbReference>
<evidence type="ECO:0000256" key="1">
    <source>
        <dbReference type="ARBA" id="ARBA00001916"/>
    </source>
</evidence>
<accession>A0A382JXA3</accession>
<comment type="cofactor">
    <cofactor evidence="1">
        <name>dipyrromethane</name>
        <dbReference type="ChEBI" id="CHEBI:60342"/>
    </cofactor>
</comment>
<dbReference type="Pfam" id="PF03900">
    <property type="entry name" value="Porphobil_deamC"/>
    <property type="match status" value="1"/>
</dbReference>
<dbReference type="Pfam" id="PF01379">
    <property type="entry name" value="Porphobil_deam"/>
    <property type="match status" value="1"/>
</dbReference>
<dbReference type="InterPro" id="IPR036803">
    <property type="entry name" value="Porphobilinogen_deaminase_C_sf"/>
</dbReference>
<sequence length="251" mass="27472">KGLFLKELQQALLDGQIDLAVHSMKDVTVTLPAGLHIVAICEREDPRDALVSARYADLSAFPAGAIVGTCSLRRQCLLRFRYPDLSVMDLRGNVNTRLRRLDDGEFDGIILAAAGLKRLDMEDRIRQVIPADLMLPAVGQGALGIECREEDDHTNRLLMPLDHKLTRMRVTAERAVNERLDGGCHVPLAAYAEVIGDGLRIRGVVGRPDGTDVLTGEARGTLHQAEELGHQLADDLLERGAGQVLKDLYGN</sequence>
<dbReference type="PROSITE" id="PS00533">
    <property type="entry name" value="PORPHOBILINOGEN_DEAM"/>
    <property type="match status" value="1"/>
</dbReference>